<name>A0AAW7Y1E6_9GAMM</name>
<dbReference type="Pfam" id="PF08857">
    <property type="entry name" value="ParBc_2"/>
    <property type="match status" value="1"/>
</dbReference>
<organism evidence="2 3">
    <name type="scientific">Photobacterium sanguinicancri</name>
    <dbReference type="NCBI Taxonomy" id="875932"/>
    <lineage>
        <taxon>Bacteria</taxon>
        <taxon>Pseudomonadati</taxon>
        <taxon>Pseudomonadota</taxon>
        <taxon>Gammaproteobacteria</taxon>
        <taxon>Vibrionales</taxon>
        <taxon>Vibrionaceae</taxon>
        <taxon>Photobacterium</taxon>
    </lineage>
</organism>
<accession>A0AAW7Y1E6</accession>
<gene>
    <name evidence="2" type="ORF">Q4568_07675</name>
</gene>
<dbReference type="Proteomes" id="UP001170624">
    <property type="component" value="Unassembled WGS sequence"/>
</dbReference>
<reference evidence="2" key="1">
    <citation type="submission" date="2023-07" db="EMBL/GenBank/DDBJ databases">
        <title>Genome content predicts the carbon catabolic preferences of heterotrophic bacteria.</title>
        <authorList>
            <person name="Gralka M."/>
        </authorList>
    </citation>
    <scope>NUCLEOTIDE SEQUENCE</scope>
    <source>
        <strain evidence="2">G2M05</strain>
    </source>
</reference>
<dbReference type="RefSeq" id="WP_261857014.1">
    <property type="nucleotide sequence ID" value="NZ_AP024850.1"/>
</dbReference>
<feature type="region of interest" description="Disordered" evidence="1">
    <location>
        <begin position="352"/>
        <end position="383"/>
    </location>
</feature>
<dbReference type="CDD" id="cd16390">
    <property type="entry name" value="ParB_N_Srx_like"/>
    <property type="match status" value="1"/>
</dbReference>
<evidence type="ECO:0000256" key="1">
    <source>
        <dbReference type="SAM" id="MobiDB-lite"/>
    </source>
</evidence>
<dbReference type="Gene3D" id="3.90.1530.10">
    <property type="entry name" value="Conserved hypothetical protein from pyrococcus furiosus pfu- 392566-001, ParB domain"/>
    <property type="match status" value="1"/>
</dbReference>
<dbReference type="InterPro" id="IPR036086">
    <property type="entry name" value="ParB/Sulfiredoxin_sf"/>
</dbReference>
<dbReference type="InterPro" id="IPR014956">
    <property type="entry name" value="ParBc_2"/>
</dbReference>
<feature type="compositionally biased region" description="Basic and acidic residues" evidence="1">
    <location>
        <begin position="357"/>
        <end position="383"/>
    </location>
</feature>
<dbReference type="SUPFAM" id="SSF110849">
    <property type="entry name" value="ParB/Sulfiredoxin"/>
    <property type="match status" value="1"/>
</dbReference>
<dbReference type="AlphaFoldDB" id="A0AAW7Y1E6"/>
<dbReference type="EMBL" id="JAUOPU010000005">
    <property type="protein sequence ID" value="MDO6542406.1"/>
    <property type="molecule type" value="Genomic_DNA"/>
</dbReference>
<sequence>MIADHFIRASSRNLLRPAQPYSSEPSFAVTKLSDLFLLPLFLIIASFPAYAEKISYADLEDGDIITVTLDQLLPTQAVISYDKEYAHLYRYNKNKKNIYHALCKLNGGGKVKKWDENSSPTDIESYSCTKKLGSQTHDLASVVVGPDNGLLYLTTQHHILSSFWDMPNGGTSVPIRLKVTFNLLGSGDDFWPEMRNDNAVWLYNQKGKKISPSDLPDFIGLKQLKEDKYLSLAYFLQGISYDLPQNNTDPNTKEPYPRVPYLALQWSLVLREKMTVDDINFNNRDEYAAALAEAATVMVDMASNEKVGKTDLPAIAMGKFSEVDSKALEAMLTSQNSEWYYATEYRINKKKKATPKKLLEEQEKTVKGTESQKEKEKENQAKE</sequence>
<proteinExistence type="predicted"/>
<comment type="caution">
    <text evidence="2">The sequence shown here is derived from an EMBL/GenBank/DDBJ whole genome shotgun (WGS) entry which is preliminary data.</text>
</comment>
<evidence type="ECO:0000313" key="2">
    <source>
        <dbReference type="EMBL" id="MDO6542406.1"/>
    </source>
</evidence>
<protein>
    <submittedName>
        <fullName evidence="2">ParB/Srx family N-terminal domain-containing protein</fullName>
    </submittedName>
</protein>
<evidence type="ECO:0000313" key="3">
    <source>
        <dbReference type="Proteomes" id="UP001170624"/>
    </source>
</evidence>